<name>A0A8J3N1F7_9CHLR</name>
<organism evidence="1 2">
    <name type="scientific">Reticulibacter mediterranei</name>
    <dbReference type="NCBI Taxonomy" id="2778369"/>
    <lineage>
        <taxon>Bacteria</taxon>
        <taxon>Bacillati</taxon>
        <taxon>Chloroflexota</taxon>
        <taxon>Ktedonobacteria</taxon>
        <taxon>Ktedonobacterales</taxon>
        <taxon>Reticulibacteraceae</taxon>
        <taxon>Reticulibacter</taxon>
    </lineage>
</organism>
<evidence type="ECO:0000313" key="2">
    <source>
        <dbReference type="Proteomes" id="UP000597444"/>
    </source>
</evidence>
<evidence type="ECO:0000313" key="1">
    <source>
        <dbReference type="EMBL" id="GHO95124.1"/>
    </source>
</evidence>
<dbReference type="EMBL" id="BNJK01000001">
    <property type="protein sequence ID" value="GHO95124.1"/>
    <property type="molecule type" value="Genomic_DNA"/>
</dbReference>
<sequence length="45" mass="5543">MSTKYLSYLYSFFDHHLVTLHNGLEEDREVRFLVKDEHRDRKMGE</sequence>
<proteinExistence type="predicted"/>
<comment type="caution">
    <text evidence="1">The sequence shown here is derived from an EMBL/GenBank/DDBJ whole genome shotgun (WGS) entry which is preliminary data.</text>
</comment>
<reference evidence="1" key="1">
    <citation type="submission" date="2020-10" db="EMBL/GenBank/DDBJ databases">
        <title>Taxonomic study of unclassified bacteria belonging to the class Ktedonobacteria.</title>
        <authorList>
            <person name="Yabe S."/>
            <person name="Wang C.M."/>
            <person name="Zheng Y."/>
            <person name="Sakai Y."/>
            <person name="Cavaletti L."/>
            <person name="Monciardini P."/>
            <person name="Donadio S."/>
        </authorList>
    </citation>
    <scope>NUCLEOTIDE SEQUENCE</scope>
    <source>
        <strain evidence="1">ID150040</strain>
    </source>
</reference>
<gene>
    <name evidence="1" type="ORF">KSF_051720</name>
</gene>
<dbReference type="AlphaFoldDB" id="A0A8J3N1F7"/>
<accession>A0A8J3N1F7</accession>
<protein>
    <submittedName>
        <fullName evidence="1">Uncharacterized protein</fullName>
    </submittedName>
</protein>
<dbReference type="Proteomes" id="UP000597444">
    <property type="component" value="Unassembled WGS sequence"/>
</dbReference>
<keyword evidence="2" id="KW-1185">Reference proteome</keyword>